<feature type="compositionally biased region" description="Low complexity" evidence="2">
    <location>
        <begin position="761"/>
        <end position="774"/>
    </location>
</feature>
<feature type="compositionally biased region" description="Basic and acidic residues" evidence="2">
    <location>
        <begin position="886"/>
        <end position="901"/>
    </location>
</feature>
<feature type="region of interest" description="Disordered" evidence="2">
    <location>
        <begin position="254"/>
        <end position="274"/>
    </location>
</feature>
<feature type="compositionally biased region" description="Polar residues" evidence="2">
    <location>
        <begin position="205"/>
        <end position="215"/>
    </location>
</feature>
<proteinExistence type="predicted"/>
<dbReference type="PROSITE" id="PS50157">
    <property type="entry name" value="ZINC_FINGER_C2H2_2"/>
    <property type="match status" value="2"/>
</dbReference>
<dbReference type="InterPro" id="IPR036236">
    <property type="entry name" value="Znf_C2H2_sf"/>
</dbReference>
<sequence>MIDLDQFVPDRIIHADHHHNHHHHHPSDVTHSIQTNHHHNQFDINHSSGDSFGLHFLHHHPLHNNHSNHYQTDDLHNISNQPPVSHHHHHHHHQQQQHNVHQSNNNYNVSPTTAIRQINHYNETPSHCSSTQASSNQSLMKSSPSHHHLNHNDINNSSLSDCYSTRTQSSTIASTNLENSFHSASSLNQSKSKRNRNVPKDNRVSHSSSSKNGNKTIPGPFSITKTLNPMKISKKHSSIVTVSNDSGVNDVLKNTNPMVPNNFDPNRNTDSPLMTTADTLRRKKKSHLSRDELARVCQLGEVTFEPYNNSSYMIAIRSKGDRKSLIGYRCDWNHCGYMNARVERMFGHIRSQHPEAPTVKKLVTTTSSTATTTTLTTSNSFSGCQSLNSSSSMSRNRSSSSLSNGSSSSSSSFSNQSTTKNPSKSQMTTAVRNITTPTATYGNNSSTSFADVVDVNKSNRSLIVRTPSNESSLLSKPLVSSSNTLPTSSSIIKNEFLLDLLRNEDKNPLESNPNIKEKRNEIVLEQTTATNEFVERDQQKYANSDLNQSHHRCDAESKTKNSLSIDANKTDEIQLNRSVRLTENDLDSLFKDEDNLPTNSRTLMTTSVDDHQIANKADQILSSIDSDENAQQIRSKTEPILNDLIDSIPAMIENDNAQMNLNHETLDGSTDRYNGINLNESNSNQTSQKNAIKNSESILLMDENESNEFENGEESNDFINIDHRIDSMLDDCSDNSCNITIAKDEEKMANCYGDNAKETISNENSCSHSSLSSANKKRKANNSKNYIGKQNLFQEFQSDDVAKIRDSENKYIIALQKDVKIVGYRCDWPDCEFLTCRKYVMVNHINGKHTNQRPYSCDMCNFTFVKRYFLKAHMYKVHKRRMSLDDKKDENDENSLLKRELGDDDDDDDCDEDQDQGERSHVGKSKKLMDTKIFKSNSLHQSAPAKKIFDGIHFNGEHRNLNKCDFNHKWNRSDVLKKNPEPFCPDYYDYNGSLSIATNEIHNESIVNACHPPNTYLNAYQSQNDDCIVESKPFIQTDHTNAMFEMNYDPNYSSSFNQSPMNNGGSYENDSASLTRIPPPDSLLTPPLSNGCRRSMNNLDSYGNSANYCRTSTSNHSFRSEFLSPPSSISSNGSFSGCHTDQSQSYRILNNGNCRTFPSTPNSFTNNSSFYLHTPSPSPSSLSHSPAANTSSMMFTQSNAILNNTNSTGNYPIDSTGRQQILAAEPMFNNYFRNGDDDPQDYIDYTANNYQYYNDANKIVSESKILDRSHPNGPFTSYPSMQSIVSNQSMADQDNNSYDEFNHHDVYVDANQPSSLSSSSSLSKSMSYDGFEYPKDNLIETNMAFTDPPNGLDCRSNLASQQCWNQSW</sequence>
<feature type="domain" description="C2H2-type" evidence="3">
    <location>
        <begin position="824"/>
        <end position="854"/>
    </location>
</feature>
<feature type="region of interest" description="Disordered" evidence="2">
    <location>
        <begin position="761"/>
        <end position="780"/>
    </location>
</feature>
<organism evidence="4">
    <name type="scientific">Sarcoptes scabiei</name>
    <name type="common">Itch mite</name>
    <name type="synonym">Acarus scabiei</name>
    <dbReference type="NCBI Taxonomy" id="52283"/>
    <lineage>
        <taxon>Eukaryota</taxon>
        <taxon>Metazoa</taxon>
        <taxon>Ecdysozoa</taxon>
        <taxon>Arthropoda</taxon>
        <taxon>Chelicerata</taxon>
        <taxon>Arachnida</taxon>
        <taxon>Acari</taxon>
        <taxon>Acariformes</taxon>
        <taxon>Sarcoptiformes</taxon>
        <taxon>Astigmata</taxon>
        <taxon>Psoroptidia</taxon>
        <taxon>Sarcoptoidea</taxon>
        <taxon>Sarcoptidae</taxon>
        <taxon>Sarcoptinae</taxon>
        <taxon>Sarcoptes</taxon>
    </lineage>
</organism>
<dbReference type="Gene3D" id="6.10.140.370">
    <property type="match status" value="1"/>
</dbReference>
<feature type="compositionally biased region" description="Basic and acidic residues" evidence="2">
    <location>
        <begin position="916"/>
        <end position="926"/>
    </location>
</feature>
<evidence type="ECO:0000259" key="3">
    <source>
        <dbReference type="PROSITE" id="PS50157"/>
    </source>
</evidence>
<name>A0A834R5W7_SARSC</name>
<dbReference type="GO" id="GO:0008270">
    <property type="term" value="F:zinc ion binding"/>
    <property type="evidence" value="ECO:0007669"/>
    <property type="project" value="UniProtKB-KW"/>
</dbReference>
<gene>
    <name evidence="4" type="ORF">SSS_110</name>
</gene>
<evidence type="ECO:0000313" key="6">
    <source>
        <dbReference type="Proteomes" id="UP000070412"/>
    </source>
</evidence>
<feature type="region of interest" description="Disordered" evidence="2">
    <location>
        <begin position="379"/>
        <end position="428"/>
    </location>
</feature>
<feature type="compositionally biased region" description="Low complexity" evidence="2">
    <location>
        <begin position="379"/>
        <end position="417"/>
    </location>
</feature>
<evidence type="ECO:0000313" key="5">
    <source>
        <dbReference type="EnsemblMetazoa" id="KAF7490295.1"/>
    </source>
</evidence>
<feature type="domain" description="C2H2-type" evidence="3">
    <location>
        <begin position="855"/>
        <end position="883"/>
    </location>
</feature>
<feature type="compositionally biased region" description="Acidic residues" evidence="2">
    <location>
        <begin position="902"/>
        <end position="915"/>
    </location>
</feature>
<feature type="region of interest" description="Disordered" evidence="2">
    <location>
        <begin position="123"/>
        <end position="153"/>
    </location>
</feature>
<feature type="region of interest" description="Disordered" evidence="2">
    <location>
        <begin position="886"/>
        <end position="926"/>
    </location>
</feature>
<feature type="region of interest" description="Disordered" evidence="2">
    <location>
        <begin position="174"/>
        <end position="229"/>
    </location>
</feature>
<evidence type="ECO:0000256" key="2">
    <source>
        <dbReference type="SAM" id="MobiDB-lite"/>
    </source>
</evidence>
<dbReference type="SUPFAM" id="SSF57667">
    <property type="entry name" value="beta-beta-alpha zinc fingers"/>
    <property type="match status" value="1"/>
</dbReference>
<dbReference type="Gene3D" id="3.30.160.60">
    <property type="entry name" value="Classic Zinc Finger"/>
    <property type="match status" value="1"/>
</dbReference>
<dbReference type="InterPro" id="IPR013087">
    <property type="entry name" value="Znf_C2H2_type"/>
</dbReference>
<dbReference type="Proteomes" id="UP000070412">
    <property type="component" value="Unassembled WGS sequence"/>
</dbReference>
<keyword evidence="6" id="KW-1185">Reference proteome</keyword>
<evidence type="ECO:0000313" key="4">
    <source>
        <dbReference type="EMBL" id="KAF7490295.1"/>
    </source>
</evidence>
<feature type="compositionally biased region" description="Polar residues" evidence="2">
    <location>
        <begin position="418"/>
        <end position="428"/>
    </location>
</feature>
<reference evidence="4" key="2">
    <citation type="submission" date="2020-01" db="EMBL/GenBank/DDBJ databases">
        <authorList>
            <person name="Korhonen P.K.K."/>
            <person name="Guangxu M.G."/>
            <person name="Wang T.W."/>
            <person name="Stroehlein A.J.S."/>
            <person name="Young N.D."/>
            <person name="Ang C.-S.A."/>
            <person name="Fernando D.W.F."/>
            <person name="Lu H.L."/>
            <person name="Taylor S.T."/>
            <person name="Ehtesham M.E.M."/>
            <person name="Najaraj S.H.N."/>
            <person name="Harsha G.H.G."/>
            <person name="Madugundu A.M."/>
            <person name="Renuse S.R."/>
            <person name="Holt D.H."/>
            <person name="Pandey A.P."/>
            <person name="Papenfuss A.P."/>
            <person name="Gasser R.B.G."/>
            <person name="Fischer K.F."/>
        </authorList>
    </citation>
    <scope>NUCLEOTIDE SEQUENCE</scope>
    <source>
        <strain evidence="4">SSS_KF_BRIS2020</strain>
    </source>
</reference>
<protein>
    <recommendedName>
        <fullName evidence="3">C2H2-type domain-containing protein</fullName>
    </recommendedName>
</protein>
<dbReference type="SMART" id="SM00355">
    <property type="entry name" value="ZnF_C2H2"/>
    <property type="match status" value="3"/>
</dbReference>
<reference evidence="5" key="3">
    <citation type="submission" date="2022-06" db="UniProtKB">
        <authorList>
            <consortium name="EnsemblMetazoa"/>
        </authorList>
    </citation>
    <scope>IDENTIFICATION</scope>
</reference>
<evidence type="ECO:0000256" key="1">
    <source>
        <dbReference type="PROSITE-ProRule" id="PRU00042"/>
    </source>
</evidence>
<feature type="compositionally biased region" description="Polar residues" evidence="2">
    <location>
        <begin position="174"/>
        <end position="190"/>
    </location>
</feature>
<keyword evidence="1" id="KW-0479">Metal-binding</keyword>
<keyword evidence="1" id="KW-0863">Zinc-finger</keyword>
<dbReference type="EnsemblMetazoa" id="SSS_110s_mrna">
    <property type="protein sequence ID" value="KAF7490295.1"/>
    <property type="gene ID" value="SSS_110"/>
</dbReference>
<dbReference type="EMBL" id="WVUK01000062">
    <property type="protein sequence ID" value="KAF7490295.1"/>
    <property type="molecule type" value="Genomic_DNA"/>
</dbReference>
<feature type="region of interest" description="Disordered" evidence="2">
    <location>
        <begin position="63"/>
        <end position="109"/>
    </location>
</feature>
<dbReference type="PROSITE" id="PS00028">
    <property type="entry name" value="ZINC_FINGER_C2H2_1"/>
    <property type="match status" value="1"/>
</dbReference>
<feature type="compositionally biased region" description="Polar residues" evidence="2">
    <location>
        <begin position="123"/>
        <end position="143"/>
    </location>
</feature>
<keyword evidence="1" id="KW-0862">Zinc</keyword>
<accession>A0A834R5W7</accession>
<dbReference type="OrthoDB" id="10260596at2759"/>
<feature type="compositionally biased region" description="Low complexity" evidence="2">
    <location>
        <begin position="96"/>
        <end position="106"/>
    </location>
</feature>
<feature type="compositionally biased region" description="Basic residues" evidence="2">
    <location>
        <begin position="85"/>
        <end position="95"/>
    </location>
</feature>
<reference evidence="6" key="1">
    <citation type="journal article" date="2020" name="PLoS Negl. Trop. Dis.">
        <title>High-quality nuclear genome for Sarcoptes scabiei-A critical resource for a neglected parasite.</title>
        <authorList>
            <person name="Korhonen P.K."/>
            <person name="Gasser R.B."/>
            <person name="Ma G."/>
            <person name="Wang T."/>
            <person name="Stroehlein A.J."/>
            <person name="Young N.D."/>
            <person name="Ang C.S."/>
            <person name="Fernando D.D."/>
            <person name="Lu H.C."/>
            <person name="Taylor S."/>
            <person name="Reynolds S.L."/>
            <person name="Mofiz E."/>
            <person name="Najaraj S.H."/>
            <person name="Gowda H."/>
            <person name="Madugundu A."/>
            <person name="Renuse S."/>
            <person name="Holt D."/>
            <person name="Pandey A."/>
            <person name="Papenfuss A.T."/>
            <person name="Fischer K."/>
        </authorList>
    </citation>
    <scope>NUCLEOTIDE SEQUENCE [LARGE SCALE GENOMIC DNA]</scope>
</reference>